<evidence type="ECO:0000313" key="3">
    <source>
        <dbReference type="EMBL" id="KKS25168.1"/>
    </source>
</evidence>
<reference evidence="3 4" key="1">
    <citation type="journal article" date="2015" name="Nature">
        <title>rRNA introns, odd ribosomes, and small enigmatic genomes across a large radiation of phyla.</title>
        <authorList>
            <person name="Brown C.T."/>
            <person name="Hug L.A."/>
            <person name="Thomas B.C."/>
            <person name="Sharon I."/>
            <person name="Castelle C.J."/>
            <person name="Singh A."/>
            <person name="Wilkins M.J."/>
            <person name="Williams K.H."/>
            <person name="Banfield J.F."/>
        </authorList>
    </citation>
    <scope>NUCLEOTIDE SEQUENCE [LARGE SCALE GENOMIC DNA]</scope>
</reference>
<organism evidence="3 4">
    <name type="scientific">Candidatus Yanofskybacteria bacterium GW2011_GWC2_41_9</name>
    <dbReference type="NCBI Taxonomy" id="1619029"/>
    <lineage>
        <taxon>Bacteria</taxon>
        <taxon>Candidatus Yanofskyibacteriota</taxon>
    </lineage>
</organism>
<accession>A0A0G1AIT5</accession>
<feature type="transmembrane region" description="Helical" evidence="2">
    <location>
        <begin position="7"/>
        <end position="29"/>
    </location>
</feature>
<proteinExistence type="predicted"/>
<dbReference type="EMBL" id="LCCE01000046">
    <property type="protein sequence ID" value="KKS25168.1"/>
    <property type="molecule type" value="Genomic_DNA"/>
</dbReference>
<feature type="transmembrane region" description="Helical" evidence="2">
    <location>
        <begin position="35"/>
        <end position="54"/>
    </location>
</feature>
<evidence type="ECO:0000256" key="1">
    <source>
        <dbReference type="SAM" id="MobiDB-lite"/>
    </source>
</evidence>
<keyword evidence="2" id="KW-0472">Membrane</keyword>
<feature type="region of interest" description="Disordered" evidence="1">
    <location>
        <begin position="131"/>
        <end position="216"/>
    </location>
</feature>
<gene>
    <name evidence="3" type="ORF">UU84_C0046G0005</name>
</gene>
<dbReference type="Proteomes" id="UP000033859">
    <property type="component" value="Unassembled WGS sequence"/>
</dbReference>
<evidence type="ECO:0000313" key="4">
    <source>
        <dbReference type="Proteomes" id="UP000033859"/>
    </source>
</evidence>
<comment type="caution">
    <text evidence="3">The sequence shown here is derived from an EMBL/GenBank/DDBJ whole genome shotgun (WGS) entry which is preliminary data.</text>
</comment>
<name>A0A0G1AIT5_9BACT</name>
<dbReference type="AlphaFoldDB" id="A0A0G1AIT5"/>
<protein>
    <submittedName>
        <fullName evidence="3">Uncharacterized protein</fullName>
    </submittedName>
</protein>
<sequence>MTDYTSLIGPYFLGSIVIAFVLAIVSIWWSKSPLFKVTAFLALGALVWLSFTAADNFYKLAFNNLSQPKPITFEELQNMLPEGHPGHLVLYGEAKNKSGIYLLLRSPNHSEPRYYLMPADEKLQEQFKDAQQKAKEKNTQLLLGGKRKGGGFGDKSGKNKADGKTGREKGRGGFDESPKTIFHPAPVAGGPEKTSRPQDQPIIIPTPSPSFSPDNY</sequence>
<feature type="compositionally biased region" description="Basic and acidic residues" evidence="1">
    <location>
        <begin position="155"/>
        <end position="178"/>
    </location>
</feature>
<evidence type="ECO:0000256" key="2">
    <source>
        <dbReference type="SAM" id="Phobius"/>
    </source>
</evidence>
<keyword evidence="2" id="KW-0812">Transmembrane</keyword>
<keyword evidence="2" id="KW-1133">Transmembrane helix</keyword>